<sequence>MLASADESVWRWRVIQSRAGGGAGEWNCSSPTKRPCALVATLCCIALIDSRTNRRLRRPSEARRAEVTGAGHTDTDEGILMAVREAPRMHANRFLARKGAAKRLPSSLVP</sequence>
<dbReference type="Proteomes" id="UP001201812">
    <property type="component" value="Unassembled WGS sequence"/>
</dbReference>
<name>A0AAD4N1N7_9BILA</name>
<reference evidence="1" key="1">
    <citation type="submission" date="2022-01" db="EMBL/GenBank/DDBJ databases">
        <title>Genome Sequence Resource for Two Populations of Ditylenchus destructor, the Migratory Endoparasitic Phytonematode.</title>
        <authorList>
            <person name="Zhang H."/>
            <person name="Lin R."/>
            <person name="Xie B."/>
        </authorList>
    </citation>
    <scope>NUCLEOTIDE SEQUENCE</scope>
    <source>
        <strain evidence="1">BazhouSP</strain>
    </source>
</reference>
<dbReference type="EMBL" id="JAKKPZ010000036">
    <property type="protein sequence ID" value="KAI1708296.1"/>
    <property type="molecule type" value="Genomic_DNA"/>
</dbReference>
<comment type="caution">
    <text evidence="1">The sequence shown here is derived from an EMBL/GenBank/DDBJ whole genome shotgun (WGS) entry which is preliminary data.</text>
</comment>
<keyword evidence="2" id="KW-1185">Reference proteome</keyword>
<protein>
    <submittedName>
        <fullName evidence="1">Uncharacterized protein</fullName>
    </submittedName>
</protein>
<proteinExistence type="predicted"/>
<evidence type="ECO:0000313" key="1">
    <source>
        <dbReference type="EMBL" id="KAI1708296.1"/>
    </source>
</evidence>
<organism evidence="1 2">
    <name type="scientific">Ditylenchus destructor</name>
    <dbReference type="NCBI Taxonomy" id="166010"/>
    <lineage>
        <taxon>Eukaryota</taxon>
        <taxon>Metazoa</taxon>
        <taxon>Ecdysozoa</taxon>
        <taxon>Nematoda</taxon>
        <taxon>Chromadorea</taxon>
        <taxon>Rhabditida</taxon>
        <taxon>Tylenchina</taxon>
        <taxon>Tylenchomorpha</taxon>
        <taxon>Sphaerularioidea</taxon>
        <taxon>Anguinidae</taxon>
        <taxon>Anguininae</taxon>
        <taxon>Ditylenchus</taxon>
    </lineage>
</organism>
<gene>
    <name evidence="1" type="ORF">DdX_11976</name>
</gene>
<evidence type="ECO:0000313" key="2">
    <source>
        <dbReference type="Proteomes" id="UP001201812"/>
    </source>
</evidence>
<dbReference type="AlphaFoldDB" id="A0AAD4N1N7"/>
<accession>A0AAD4N1N7</accession>